<gene>
    <name evidence="2" type="ORF">JF290_14360</name>
</gene>
<proteinExistence type="predicted"/>
<comment type="caution">
    <text evidence="2">The sequence shown here is derived from an EMBL/GenBank/DDBJ whole genome shotgun (WGS) entry which is preliminary data.</text>
</comment>
<evidence type="ECO:0000313" key="2">
    <source>
        <dbReference type="EMBL" id="MBJ6372715.1"/>
    </source>
</evidence>
<evidence type="ECO:0000256" key="1">
    <source>
        <dbReference type="SAM" id="Coils"/>
    </source>
</evidence>
<feature type="coiled-coil region" evidence="1">
    <location>
        <begin position="37"/>
        <end position="64"/>
    </location>
</feature>
<organism evidence="2 3">
    <name type="scientific">Sedimentitalea arenosa</name>
    <dbReference type="NCBI Taxonomy" id="2798803"/>
    <lineage>
        <taxon>Bacteria</taxon>
        <taxon>Pseudomonadati</taxon>
        <taxon>Pseudomonadota</taxon>
        <taxon>Alphaproteobacteria</taxon>
        <taxon>Rhodobacterales</taxon>
        <taxon>Paracoccaceae</taxon>
        <taxon>Sedimentitalea</taxon>
    </lineage>
</organism>
<keyword evidence="3" id="KW-1185">Reference proteome</keyword>
<name>A0A8J7J322_9RHOB</name>
<accession>A0A8J7J322</accession>
<keyword evidence="1" id="KW-0175">Coiled coil</keyword>
<dbReference type="EMBL" id="JAELVR010000010">
    <property type="protein sequence ID" value="MBJ6372715.1"/>
    <property type="molecule type" value="Genomic_DNA"/>
</dbReference>
<protein>
    <submittedName>
        <fullName evidence="2">Uncharacterized protein</fullName>
    </submittedName>
</protein>
<dbReference type="Proteomes" id="UP000619079">
    <property type="component" value="Unassembled WGS sequence"/>
</dbReference>
<sequence>MPNNFVCVCTWAAFLVSANMGHAQFGQDGLLGQVPPNQRLDRGMKEMQEELERIEKSVASLVKRGVKSYSISATCVMSHNDLFYVASPSDFVLTSADGGAWTYPQVDLKVGDVITVSAAEECSYMNDASNNMIATTSAAGGYVDYTPAPSDDPEKMKHWFTLQAQ</sequence>
<reference evidence="2" key="1">
    <citation type="submission" date="2020-12" db="EMBL/GenBank/DDBJ databases">
        <title>Sedimentitalea sp. nov., isolated from sand in Incheon.</title>
        <authorList>
            <person name="Kim W."/>
        </authorList>
    </citation>
    <scope>NUCLEOTIDE SEQUENCE</scope>
    <source>
        <strain evidence="2">CAU 1593</strain>
    </source>
</reference>
<dbReference type="AlphaFoldDB" id="A0A8J7J322"/>
<evidence type="ECO:0000313" key="3">
    <source>
        <dbReference type="Proteomes" id="UP000619079"/>
    </source>
</evidence>